<dbReference type="RefSeq" id="WP_348648669.1">
    <property type="nucleotide sequence ID" value="NZ_JACHLP010000002.1"/>
</dbReference>
<reference evidence="5 6" key="1">
    <citation type="submission" date="2020-08" db="EMBL/GenBank/DDBJ databases">
        <title>Functional genomics of gut bacteria from endangered species of beetles.</title>
        <authorList>
            <person name="Carlos-Shanley C."/>
        </authorList>
    </citation>
    <scope>NUCLEOTIDE SEQUENCE [LARGE SCALE GENOMIC DNA]</scope>
    <source>
        <strain evidence="5 6">S00239</strain>
    </source>
</reference>
<dbReference type="Gene3D" id="1.10.10.10">
    <property type="entry name" value="Winged helix-like DNA-binding domain superfamily/Winged helix DNA-binding domain"/>
    <property type="match status" value="1"/>
</dbReference>
<keyword evidence="2" id="KW-0238">DNA-binding</keyword>
<dbReference type="InterPro" id="IPR036390">
    <property type="entry name" value="WH_DNA-bd_sf"/>
</dbReference>
<dbReference type="GO" id="GO:0003677">
    <property type="term" value="F:DNA binding"/>
    <property type="evidence" value="ECO:0007669"/>
    <property type="project" value="UniProtKB-KW"/>
</dbReference>
<dbReference type="PANTHER" id="PTHR38445">
    <property type="entry name" value="HTH-TYPE TRANSCRIPTIONAL REPRESSOR YTRA"/>
    <property type="match status" value="1"/>
</dbReference>
<dbReference type="PANTHER" id="PTHR38445:SF7">
    <property type="entry name" value="GNTR-FAMILY TRANSCRIPTIONAL REGULATOR"/>
    <property type="match status" value="1"/>
</dbReference>
<accession>A0A840L2K6</accession>
<proteinExistence type="predicted"/>
<dbReference type="InterPro" id="IPR036388">
    <property type="entry name" value="WH-like_DNA-bd_sf"/>
</dbReference>
<name>A0A840L2K6_9BURK</name>
<keyword evidence="6" id="KW-1185">Reference proteome</keyword>
<dbReference type="AlphaFoldDB" id="A0A840L2K6"/>
<evidence type="ECO:0000256" key="3">
    <source>
        <dbReference type="ARBA" id="ARBA00023163"/>
    </source>
</evidence>
<evidence type="ECO:0000259" key="4">
    <source>
        <dbReference type="PROSITE" id="PS50949"/>
    </source>
</evidence>
<dbReference type="GO" id="GO:0003700">
    <property type="term" value="F:DNA-binding transcription factor activity"/>
    <property type="evidence" value="ECO:0007669"/>
    <property type="project" value="InterPro"/>
</dbReference>
<dbReference type="CDD" id="cd07377">
    <property type="entry name" value="WHTH_GntR"/>
    <property type="match status" value="1"/>
</dbReference>
<dbReference type="PROSITE" id="PS50949">
    <property type="entry name" value="HTH_GNTR"/>
    <property type="match status" value="1"/>
</dbReference>
<dbReference type="SMART" id="SM00345">
    <property type="entry name" value="HTH_GNTR"/>
    <property type="match status" value="1"/>
</dbReference>
<dbReference type="InterPro" id="IPR000524">
    <property type="entry name" value="Tscrpt_reg_HTH_GntR"/>
</dbReference>
<gene>
    <name evidence="5" type="ORF">HNP55_001219</name>
</gene>
<keyword evidence="3" id="KW-0804">Transcription</keyword>
<dbReference type="EMBL" id="JACHLP010000002">
    <property type="protein sequence ID" value="MBB4842704.1"/>
    <property type="molecule type" value="Genomic_DNA"/>
</dbReference>
<evidence type="ECO:0000313" key="6">
    <source>
        <dbReference type="Proteomes" id="UP000562027"/>
    </source>
</evidence>
<keyword evidence="1" id="KW-0805">Transcription regulation</keyword>
<dbReference type="Pfam" id="PF00392">
    <property type="entry name" value="GntR"/>
    <property type="match status" value="1"/>
</dbReference>
<evidence type="ECO:0000256" key="2">
    <source>
        <dbReference type="ARBA" id="ARBA00023125"/>
    </source>
</evidence>
<evidence type="ECO:0000256" key="1">
    <source>
        <dbReference type="ARBA" id="ARBA00023015"/>
    </source>
</evidence>
<sequence>MKHEQIFSINTGSTEPIYRQLMEQLRRRVASGQLSAGEEIPSVRELAQSLAVHPMTISKAYSLLESEGLLERRRGLAMRIAPQHKKAQSAASRVALLRPSLLQAAETARQLELSPAQALQLFEQILQELPEPQEGDAA</sequence>
<dbReference type="Proteomes" id="UP000562027">
    <property type="component" value="Unassembled WGS sequence"/>
</dbReference>
<evidence type="ECO:0000313" key="5">
    <source>
        <dbReference type="EMBL" id="MBB4842704.1"/>
    </source>
</evidence>
<comment type="caution">
    <text evidence="5">The sequence shown here is derived from an EMBL/GenBank/DDBJ whole genome shotgun (WGS) entry which is preliminary data.</text>
</comment>
<dbReference type="SUPFAM" id="SSF46785">
    <property type="entry name" value="Winged helix' DNA-binding domain"/>
    <property type="match status" value="1"/>
</dbReference>
<feature type="domain" description="HTH gntR-type" evidence="4">
    <location>
        <begin position="15"/>
        <end position="83"/>
    </location>
</feature>
<organism evidence="5 6">
    <name type="scientific">Roseateles oligotrophus</name>
    <dbReference type="NCBI Taxonomy" id="1769250"/>
    <lineage>
        <taxon>Bacteria</taxon>
        <taxon>Pseudomonadati</taxon>
        <taxon>Pseudomonadota</taxon>
        <taxon>Betaproteobacteria</taxon>
        <taxon>Burkholderiales</taxon>
        <taxon>Sphaerotilaceae</taxon>
        <taxon>Roseateles</taxon>
    </lineage>
</organism>
<protein>
    <submittedName>
        <fullName evidence="5">GntR family transcriptional regulator</fullName>
    </submittedName>
</protein>